<keyword evidence="9" id="KW-1185">Reference proteome</keyword>
<evidence type="ECO:0000313" key="9">
    <source>
        <dbReference type="Proteomes" id="UP000192775"/>
    </source>
</evidence>
<dbReference type="PANTHER" id="PTHR42973:SF39">
    <property type="entry name" value="FAD-BINDING PCMH-TYPE DOMAIN-CONTAINING PROTEIN"/>
    <property type="match status" value="1"/>
</dbReference>
<dbReference type="Pfam" id="PF01565">
    <property type="entry name" value="FAD_binding_4"/>
    <property type="match status" value="1"/>
</dbReference>
<dbReference type="InterPro" id="IPR016169">
    <property type="entry name" value="FAD-bd_PCMH_sub2"/>
</dbReference>
<keyword evidence="4" id="KW-0274">FAD</keyword>
<dbReference type="EMBL" id="CP020715">
    <property type="protein sequence ID" value="ARJ04072.1"/>
    <property type="molecule type" value="Genomic_DNA"/>
</dbReference>
<accession>A0A1X9LHR4</accession>
<dbReference type="AlphaFoldDB" id="A0A1X9LHR4"/>
<keyword evidence="5" id="KW-0560">Oxidoreductase</keyword>
<feature type="domain" description="FAD-binding PCMH-type" evidence="7">
    <location>
        <begin position="110"/>
        <end position="281"/>
    </location>
</feature>
<evidence type="ECO:0000256" key="1">
    <source>
        <dbReference type="ARBA" id="ARBA00001974"/>
    </source>
</evidence>
<feature type="region of interest" description="Disordered" evidence="6">
    <location>
        <begin position="42"/>
        <end position="61"/>
    </location>
</feature>
<dbReference type="Gene3D" id="3.40.462.20">
    <property type="match status" value="1"/>
</dbReference>
<proteinExistence type="inferred from homology"/>
<dbReference type="GO" id="GO:0071949">
    <property type="term" value="F:FAD binding"/>
    <property type="evidence" value="ECO:0007669"/>
    <property type="project" value="InterPro"/>
</dbReference>
<dbReference type="InterPro" id="IPR050416">
    <property type="entry name" value="FAD-linked_Oxidoreductase"/>
</dbReference>
<dbReference type="Proteomes" id="UP000192775">
    <property type="component" value="Chromosome"/>
</dbReference>
<evidence type="ECO:0000256" key="4">
    <source>
        <dbReference type="ARBA" id="ARBA00022827"/>
    </source>
</evidence>
<dbReference type="InterPro" id="IPR036318">
    <property type="entry name" value="FAD-bd_PCMH-like_sf"/>
</dbReference>
<gene>
    <name evidence="8" type="ORF">B5808_01630</name>
</gene>
<sequence length="535" mass="56139">MHVVVRLAPMDSIGQWMVGEGDDDAFWGPRPSSVADAACRWRNGDPSEIAPPDTLQSTSSPLVLGRAHSVTRSPRAASVSAMHAVGPVWRRGEPGYAGALGDPQFSALESGLGPDAVVRASDEAGVVEVLRAAADSGERVAVRSGGHSWAAAGVRDDGVLLDVGGLDHARIDAEGLQARFGPGLRGGRLAELLVAHGTAAPAGHCGTPGVGGYLLGGGLGLNWGDWLPACYSVTRVRAVLADGSIVEGSAEADPDLLWLARGAGPGFPGVVTEFDLALRPLPSCIRVSSWRYDLSSLDAVGEWLTRASDELPRNVELPVVLGHVPAADADPATSGSRRAVVGVTAIAYAHDDEGAASAVAPLAAAPAAASEEVHAVPVAFDALHEAVDATYPPGRRYLADTFWTPLDLAATLERLAPLIEAAPSDESYLLVSMPAHGAGATLLPEGVSAYSLHDRTLVIAYAIWRDPADDEANRQWIDAVADTMAPVCSGHFLSEADIRRHPERAERSFSPDAWARLGELRSHYDPEGRFHSWFT</sequence>
<keyword evidence="3" id="KW-0285">Flavoprotein</keyword>
<dbReference type="KEGG" id="cphy:B5808_01630"/>
<dbReference type="Gene3D" id="3.30.43.10">
    <property type="entry name" value="Uridine Diphospho-n-acetylenolpyruvylglucosamine Reductase, domain 2"/>
    <property type="match status" value="1"/>
</dbReference>
<evidence type="ECO:0000313" key="8">
    <source>
        <dbReference type="EMBL" id="ARJ04072.1"/>
    </source>
</evidence>
<dbReference type="InterPro" id="IPR006094">
    <property type="entry name" value="Oxid_FAD_bind_N"/>
</dbReference>
<comment type="similarity">
    <text evidence="2">Belongs to the oxygen-dependent FAD-linked oxidoreductase family.</text>
</comment>
<evidence type="ECO:0000259" key="7">
    <source>
        <dbReference type="PROSITE" id="PS51387"/>
    </source>
</evidence>
<reference evidence="8 9" key="1">
    <citation type="submission" date="2017-04" db="EMBL/GenBank/DDBJ databases">
        <authorList>
            <person name="Afonso C.L."/>
            <person name="Miller P.J."/>
            <person name="Scott M.A."/>
            <person name="Spackman E."/>
            <person name="Goraichik I."/>
            <person name="Dimitrov K.M."/>
            <person name="Suarez D.L."/>
            <person name="Swayne D.E."/>
        </authorList>
    </citation>
    <scope>NUCLEOTIDE SEQUENCE [LARGE SCALE GENOMIC DNA]</scope>
    <source>
        <strain evidence="9">XA(T)</strain>
    </source>
</reference>
<protein>
    <recommendedName>
        <fullName evidence="7">FAD-binding PCMH-type domain-containing protein</fullName>
    </recommendedName>
</protein>
<dbReference type="InterPro" id="IPR016166">
    <property type="entry name" value="FAD-bd_PCMH"/>
</dbReference>
<dbReference type="GO" id="GO:0016491">
    <property type="term" value="F:oxidoreductase activity"/>
    <property type="evidence" value="ECO:0007669"/>
    <property type="project" value="UniProtKB-KW"/>
</dbReference>
<dbReference type="SUPFAM" id="SSF56176">
    <property type="entry name" value="FAD-binding/transporter-associated domain-like"/>
    <property type="match status" value="1"/>
</dbReference>
<dbReference type="PROSITE" id="PS51387">
    <property type="entry name" value="FAD_PCMH"/>
    <property type="match status" value="1"/>
</dbReference>
<dbReference type="PANTHER" id="PTHR42973">
    <property type="entry name" value="BINDING OXIDOREDUCTASE, PUTATIVE (AFU_ORTHOLOGUE AFUA_1G17690)-RELATED"/>
    <property type="match status" value="1"/>
</dbReference>
<organism evidence="8 9">
    <name type="scientific">Cnuibacter physcomitrellae</name>
    <dbReference type="NCBI Taxonomy" id="1619308"/>
    <lineage>
        <taxon>Bacteria</taxon>
        <taxon>Bacillati</taxon>
        <taxon>Actinomycetota</taxon>
        <taxon>Actinomycetes</taxon>
        <taxon>Micrococcales</taxon>
        <taxon>Microbacteriaceae</taxon>
        <taxon>Cnuibacter</taxon>
    </lineage>
</organism>
<dbReference type="STRING" id="1619308.B5808_01630"/>
<dbReference type="Gene3D" id="3.30.465.10">
    <property type="match status" value="1"/>
</dbReference>
<dbReference type="InterPro" id="IPR016167">
    <property type="entry name" value="FAD-bd_PCMH_sub1"/>
</dbReference>
<evidence type="ECO:0000256" key="5">
    <source>
        <dbReference type="ARBA" id="ARBA00023002"/>
    </source>
</evidence>
<evidence type="ECO:0000256" key="2">
    <source>
        <dbReference type="ARBA" id="ARBA00005466"/>
    </source>
</evidence>
<comment type="cofactor">
    <cofactor evidence="1">
        <name>FAD</name>
        <dbReference type="ChEBI" id="CHEBI:57692"/>
    </cofactor>
</comment>
<name>A0A1X9LHR4_9MICO</name>
<evidence type="ECO:0000256" key="6">
    <source>
        <dbReference type="SAM" id="MobiDB-lite"/>
    </source>
</evidence>
<evidence type="ECO:0000256" key="3">
    <source>
        <dbReference type="ARBA" id="ARBA00022630"/>
    </source>
</evidence>